<feature type="region of interest" description="Disordered" evidence="1">
    <location>
        <begin position="106"/>
        <end position="125"/>
    </location>
</feature>
<evidence type="ECO:0000256" key="1">
    <source>
        <dbReference type="SAM" id="MobiDB-lite"/>
    </source>
</evidence>
<dbReference type="Proteomes" id="UP001228581">
    <property type="component" value="Unassembled WGS sequence"/>
</dbReference>
<evidence type="ECO:0000313" key="2">
    <source>
        <dbReference type="EMBL" id="MDJ1496338.1"/>
    </source>
</evidence>
<protein>
    <submittedName>
        <fullName evidence="2">Uncharacterized protein</fullName>
    </submittedName>
</protein>
<dbReference type="RefSeq" id="WP_314001067.1">
    <property type="nucleotide sequence ID" value="NZ_JASJOR010000015.1"/>
</dbReference>
<sequence length="125" mass="14903">MRKLCLHILILLLITDSSLLDQFLKLPVFFQHYEEHKQRDQNISLFDFLSMHYWGEDMNDQDNDRDMQLPFKKINTHSQQVLFMPPVRISYNQTFIQILPKDEPAYKSQFHPDPSLPAPFRPPCA</sequence>
<proteinExistence type="predicted"/>
<evidence type="ECO:0000313" key="3">
    <source>
        <dbReference type="Proteomes" id="UP001228581"/>
    </source>
</evidence>
<comment type="caution">
    <text evidence="2">The sequence shown here is derived from an EMBL/GenBank/DDBJ whole genome shotgun (WGS) entry which is preliminary data.</text>
</comment>
<accession>A0ABT7CRF8</accession>
<reference evidence="2 3" key="1">
    <citation type="submission" date="2023-05" db="EMBL/GenBank/DDBJ databases">
        <authorList>
            <person name="Zhang X."/>
        </authorList>
    </citation>
    <scope>NUCLEOTIDE SEQUENCE [LARGE SCALE GENOMIC DNA]</scope>
    <source>
        <strain evidence="2 3">DM2B3-1</strain>
    </source>
</reference>
<dbReference type="EMBL" id="JASJOT010000021">
    <property type="protein sequence ID" value="MDJ1496338.1"/>
    <property type="molecule type" value="Genomic_DNA"/>
</dbReference>
<feature type="compositionally biased region" description="Pro residues" evidence="1">
    <location>
        <begin position="114"/>
        <end position="125"/>
    </location>
</feature>
<organism evidence="2 3">
    <name type="scientific">Xanthocytophaga flava</name>
    <dbReference type="NCBI Taxonomy" id="3048013"/>
    <lineage>
        <taxon>Bacteria</taxon>
        <taxon>Pseudomonadati</taxon>
        <taxon>Bacteroidota</taxon>
        <taxon>Cytophagia</taxon>
        <taxon>Cytophagales</taxon>
        <taxon>Rhodocytophagaceae</taxon>
        <taxon>Xanthocytophaga</taxon>
    </lineage>
</organism>
<name>A0ABT7CRF8_9BACT</name>
<keyword evidence="3" id="KW-1185">Reference proteome</keyword>
<gene>
    <name evidence="2" type="ORF">QNI19_25600</name>
</gene>